<sequence length="56" mass="6390">MRYLSFRDLQAKLGGRSRSSVYRDIEQGRLPKPIKFGHRLYWAETDIDAAIAAHAG</sequence>
<protein>
    <submittedName>
        <fullName evidence="1">AlpA family phage regulatory protein</fullName>
    </submittedName>
</protein>
<evidence type="ECO:0000313" key="1">
    <source>
        <dbReference type="EMBL" id="MDQ2094286.1"/>
    </source>
</evidence>
<accession>A0AAJ1UD74</accession>
<organism evidence="1 2">
    <name type="scientific">Rhodalgimonas zhirmunskyi</name>
    <dbReference type="NCBI Taxonomy" id="2964767"/>
    <lineage>
        <taxon>Bacteria</taxon>
        <taxon>Pseudomonadati</taxon>
        <taxon>Pseudomonadota</taxon>
        <taxon>Alphaproteobacteria</taxon>
        <taxon>Rhodobacterales</taxon>
        <taxon>Roseobacteraceae</taxon>
        <taxon>Rhodalgimonas</taxon>
    </lineage>
</organism>
<dbReference type="Proteomes" id="UP001227162">
    <property type="component" value="Unassembled WGS sequence"/>
</dbReference>
<name>A0AAJ1UD74_9RHOB</name>
<comment type="caution">
    <text evidence="1">The sequence shown here is derived from an EMBL/GenBank/DDBJ whole genome shotgun (WGS) entry which is preliminary data.</text>
</comment>
<dbReference type="AlphaFoldDB" id="A0AAJ1UD74"/>
<dbReference type="Pfam" id="PF05930">
    <property type="entry name" value="Phage_AlpA"/>
    <property type="match status" value="1"/>
</dbReference>
<keyword evidence="2" id="KW-1185">Reference proteome</keyword>
<reference evidence="1" key="2">
    <citation type="submission" date="2023-04" db="EMBL/GenBank/DDBJ databases">
        <title>'Rhodoalgimonas zhirmunskyi' gen. nov., isolated from a red alga.</title>
        <authorList>
            <person name="Nedashkovskaya O.I."/>
            <person name="Otstavnykh N.Y."/>
            <person name="Bystritskaya E.P."/>
            <person name="Balabanova L.A."/>
            <person name="Isaeva M.P."/>
        </authorList>
    </citation>
    <scope>NUCLEOTIDE SEQUENCE</scope>
    <source>
        <strain evidence="1">10Alg 79</strain>
    </source>
</reference>
<reference evidence="1" key="1">
    <citation type="submission" date="2022-07" db="EMBL/GenBank/DDBJ databases">
        <authorList>
            <person name="Otstavnykh N."/>
            <person name="Isaeva M."/>
            <person name="Bystritskaya E."/>
        </authorList>
    </citation>
    <scope>NUCLEOTIDE SEQUENCE</scope>
    <source>
        <strain evidence="1">10Alg 79</strain>
    </source>
</reference>
<dbReference type="RefSeq" id="WP_317625888.1">
    <property type="nucleotide sequence ID" value="NZ_JANFFA010000002.1"/>
</dbReference>
<dbReference type="InterPro" id="IPR010260">
    <property type="entry name" value="AlpA"/>
</dbReference>
<dbReference type="Gene3D" id="1.10.238.160">
    <property type="match status" value="1"/>
</dbReference>
<gene>
    <name evidence="1" type="ORF">NOI20_09200</name>
</gene>
<dbReference type="EMBL" id="JANFFA010000002">
    <property type="protein sequence ID" value="MDQ2094286.1"/>
    <property type="molecule type" value="Genomic_DNA"/>
</dbReference>
<evidence type="ECO:0000313" key="2">
    <source>
        <dbReference type="Proteomes" id="UP001227162"/>
    </source>
</evidence>
<proteinExistence type="predicted"/>